<evidence type="ECO:0000259" key="9">
    <source>
        <dbReference type="PROSITE" id="PS50113"/>
    </source>
</evidence>
<feature type="domain" description="PAS" evidence="8">
    <location>
        <begin position="563"/>
        <end position="630"/>
    </location>
</feature>
<dbReference type="Gene3D" id="3.30.450.20">
    <property type="entry name" value="PAS domain"/>
    <property type="match status" value="4"/>
</dbReference>
<dbReference type="GO" id="GO:0000155">
    <property type="term" value="F:phosphorelay sensor kinase activity"/>
    <property type="evidence" value="ECO:0007669"/>
    <property type="project" value="InterPro"/>
</dbReference>
<dbReference type="EMBL" id="JBDKWZ010000001">
    <property type="protein sequence ID" value="MEN7546270.1"/>
    <property type="molecule type" value="Genomic_DNA"/>
</dbReference>
<accession>A0AAW9S1J6</accession>
<evidence type="ECO:0000259" key="7">
    <source>
        <dbReference type="PROSITE" id="PS50109"/>
    </source>
</evidence>
<dbReference type="PROSITE" id="PS50109">
    <property type="entry name" value="HIS_KIN"/>
    <property type="match status" value="1"/>
</dbReference>
<dbReference type="InterPro" id="IPR005467">
    <property type="entry name" value="His_kinase_dom"/>
</dbReference>
<evidence type="ECO:0000313" key="11">
    <source>
        <dbReference type="Proteomes" id="UP001403385"/>
    </source>
</evidence>
<dbReference type="Gene3D" id="3.30.565.10">
    <property type="entry name" value="Histidine kinase-like ATPase, C-terminal domain"/>
    <property type="match status" value="1"/>
</dbReference>
<dbReference type="Pfam" id="PF08447">
    <property type="entry name" value="PAS_3"/>
    <property type="match status" value="2"/>
</dbReference>
<comment type="caution">
    <text evidence="10">The sequence shown here is derived from an EMBL/GenBank/DDBJ whole genome shotgun (WGS) entry which is preliminary data.</text>
</comment>
<dbReference type="InterPro" id="IPR004358">
    <property type="entry name" value="Sig_transdc_His_kin-like_C"/>
</dbReference>
<dbReference type="SUPFAM" id="SSF55781">
    <property type="entry name" value="GAF domain-like"/>
    <property type="match status" value="1"/>
</dbReference>
<evidence type="ECO:0000256" key="6">
    <source>
        <dbReference type="SAM" id="Coils"/>
    </source>
</evidence>
<dbReference type="InterPro" id="IPR013655">
    <property type="entry name" value="PAS_fold_3"/>
</dbReference>
<dbReference type="InterPro" id="IPR000014">
    <property type="entry name" value="PAS"/>
</dbReference>
<dbReference type="CDD" id="cd00130">
    <property type="entry name" value="PAS"/>
    <property type="match status" value="3"/>
</dbReference>
<reference evidence="10 11" key="1">
    <citation type="submission" date="2024-04" db="EMBL/GenBank/DDBJ databases">
        <title>Novel genus in family Flammeovirgaceae.</title>
        <authorList>
            <person name="Nguyen T.H."/>
            <person name="Vuong T.Q."/>
            <person name="Le H."/>
            <person name="Kim S.-G."/>
        </authorList>
    </citation>
    <scope>NUCLEOTIDE SEQUENCE [LARGE SCALE GENOMIC DNA]</scope>
    <source>
        <strain evidence="10 11">JCM 23209</strain>
    </source>
</reference>
<dbReference type="InterPro" id="IPR036097">
    <property type="entry name" value="HisK_dim/P_sf"/>
</dbReference>
<dbReference type="SUPFAM" id="SSF55874">
    <property type="entry name" value="ATPase domain of HSP90 chaperone/DNA topoisomerase II/histidine kinase"/>
    <property type="match status" value="1"/>
</dbReference>
<dbReference type="NCBIfam" id="TIGR00229">
    <property type="entry name" value="sensory_box"/>
    <property type="match status" value="3"/>
</dbReference>
<dbReference type="Gene3D" id="1.10.287.130">
    <property type="match status" value="1"/>
</dbReference>
<dbReference type="AlphaFoldDB" id="A0AAW9S1J6"/>
<evidence type="ECO:0000313" key="10">
    <source>
        <dbReference type="EMBL" id="MEN7546270.1"/>
    </source>
</evidence>
<dbReference type="InterPro" id="IPR013767">
    <property type="entry name" value="PAS_fold"/>
</dbReference>
<evidence type="ECO:0000256" key="1">
    <source>
        <dbReference type="ARBA" id="ARBA00000085"/>
    </source>
</evidence>
<dbReference type="RefSeq" id="WP_346819058.1">
    <property type="nucleotide sequence ID" value="NZ_JBDKWZ010000001.1"/>
</dbReference>
<feature type="domain" description="PAC" evidence="9">
    <location>
        <begin position="225"/>
        <end position="277"/>
    </location>
</feature>
<feature type="coiled-coil region" evidence="6">
    <location>
        <begin position="118"/>
        <end position="145"/>
    </location>
</feature>
<keyword evidence="6" id="KW-0175">Coiled coil</keyword>
<sequence>MKVSLNENEIKQLLNTLCEVVFQLDTWGRWQFVNPAWEKVTGFPVESMIGKMFVDALYVDDVIGGHRFLDNLFKGKKESGHKRLRLRTQWNKPVWVEIRASKLEQEPGVISGLITEIKNTQTQEIDELELLLQQIEEDNQVVYETQTLENTLVDKNTARTAEVRKGVFDWKVNENRFYFSPQWKKMLGYAPEELIDREVIWKTLLHPEERKQVLHKYIQRIDRVFDNELRLLHKNGNYLYVRSKVYSVLDEEGKVQRIVGLHEDVTQTRKLEQRLNECEQRYKYLSDLMEEGVFIHERGLVLHANQALLEMLGCREGELLGENLILKFVPDTWQSLVYEAVHKGWEGPYEIELRRKDNTLFPAEIRAKQVYYAGEQVRVVAIRDLSLQKAEKAKRQERENTIKQIQVGVAAKVGDKFFESMVSQLATLLQADHVYVGRIIGETKDQIKTISYYRDQHFTENFEYSIVDTPCGDALCQGFCFYSNGVDKVYPEDELLKSFKIKAYIGTSLFDSNNQPIGILVAMFTKPIDHRTEAEAEALFQIFSSRAGAELERKLTEQLVRTSEEKFRNLVENISGVFWIKNITHNCIEYISPQFDHVWDFDRNKLYEDIRYFSKFIHPDDRERVRKEYHIASFGCKTFSTEYRIIGGKNKEKTVWAKSTFYYSRAEHILREFGYAEDITQRKVYEEAIKDHNVQLEKANQELDNFVYSVSHDLRAPLTSAIGLITLAKEEPDHEQIKEYLLYQEKCLGKLDNFIQDILNYSRNSRMKLVPERITFPVLVNEVFEQLKYSNEGQQIRKEIAIQPLEEFYSDYRRLFIILNNLISNAIRFSNPYAKEPYVKITVKGTNEYVWMEIEDNGQGIAERHLQKIFEMFYRASENKPGSGLGLYIVKETVGKLKGKVGVTSRLGEFTRFTIGLPNLK</sequence>
<dbReference type="PRINTS" id="PR00344">
    <property type="entry name" value="BCTRLSENSOR"/>
</dbReference>
<keyword evidence="4" id="KW-0808">Transferase</keyword>
<dbReference type="InterPro" id="IPR052162">
    <property type="entry name" value="Sensor_kinase/Photoreceptor"/>
</dbReference>
<evidence type="ECO:0000259" key="8">
    <source>
        <dbReference type="PROSITE" id="PS50112"/>
    </source>
</evidence>
<dbReference type="InterPro" id="IPR003661">
    <property type="entry name" value="HisK_dim/P_dom"/>
</dbReference>
<feature type="domain" description="PAS" evidence="8">
    <location>
        <begin position="6"/>
        <end position="76"/>
    </location>
</feature>
<dbReference type="SUPFAM" id="SSF55785">
    <property type="entry name" value="PYP-like sensor domain (PAS domain)"/>
    <property type="match status" value="4"/>
</dbReference>
<evidence type="ECO:0000256" key="5">
    <source>
        <dbReference type="ARBA" id="ARBA00022777"/>
    </source>
</evidence>
<dbReference type="Pfam" id="PF02518">
    <property type="entry name" value="HATPase_c"/>
    <property type="match status" value="1"/>
</dbReference>
<dbReference type="InterPro" id="IPR001610">
    <property type="entry name" value="PAC"/>
</dbReference>
<dbReference type="Pfam" id="PF00989">
    <property type="entry name" value="PAS"/>
    <property type="match status" value="1"/>
</dbReference>
<name>A0AAW9S1J6_9BACT</name>
<dbReference type="InterPro" id="IPR029016">
    <property type="entry name" value="GAF-like_dom_sf"/>
</dbReference>
<keyword evidence="11" id="KW-1185">Reference proteome</keyword>
<gene>
    <name evidence="10" type="ORF">AAG747_00030</name>
</gene>
<protein>
    <recommendedName>
        <fullName evidence="2">histidine kinase</fullName>
        <ecNumber evidence="2">2.7.13.3</ecNumber>
    </recommendedName>
</protein>
<comment type="catalytic activity">
    <reaction evidence="1">
        <text>ATP + protein L-histidine = ADP + protein N-phospho-L-histidine.</text>
        <dbReference type="EC" id="2.7.13.3"/>
    </reaction>
</comment>
<evidence type="ECO:0000256" key="4">
    <source>
        <dbReference type="ARBA" id="ARBA00022679"/>
    </source>
</evidence>
<dbReference type="InterPro" id="IPR003594">
    <property type="entry name" value="HATPase_dom"/>
</dbReference>
<evidence type="ECO:0000256" key="2">
    <source>
        <dbReference type="ARBA" id="ARBA00012438"/>
    </source>
</evidence>
<dbReference type="SMART" id="SM00387">
    <property type="entry name" value="HATPase_c"/>
    <property type="match status" value="1"/>
</dbReference>
<dbReference type="InterPro" id="IPR000700">
    <property type="entry name" value="PAS-assoc_C"/>
</dbReference>
<dbReference type="SUPFAM" id="SSF47384">
    <property type="entry name" value="Homodimeric domain of signal transducing histidine kinase"/>
    <property type="match status" value="1"/>
</dbReference>
<dbReference type="Pfam" id="PF00512">
    <property type="entry name" value="HisKA"/>
    <property type="match status" value="1"/>
</dbReference>
<dbReference type="SMART" id="SM00388">
    <property type="entry name" value="HisKA"/>
    <property type="match status" value="1"/>
</dbReference>
<keyword evidence="5" id="KW-0418">Kinase</keyword>
<dbReference type="CDD" id="cd00082">
    <property type="entry name" value="HisKA"/>
    <property type="match status" value="1"/>
</dbReference>
<dbReference type="Proteomes" id="UP001403385">
    <property type="component" value="Unassembled WGS sequence"/>
</dbReference>
<dbReference type="SMART" id="SM00086">
    <property type="entry name" value="PAC"/>
    <property type="match status" value="3"/>
</dbReference>
<organism evidence="10 11">
    <name type="scientific">Rapidithrix thailandica</name>
    <dbReference type="NCBI Taxonomy" id="413964"/>
    <lineage>
        <taxon>Bacteria</taxon>
        <taxon>Pseudomonadati</taxon>
        <taxon>Bacteroidota</taxon>
        <taxon>Cytophagia</taxon>
        <taxon>Cytophagales</taxon>
        <taxon>Flammeovirgaceae</taxon>
        <taxon>Rapidithrix</taxon>
    </lineage>
</organism>
<dbReference type="Pfam" id="PF13426">
    <property type="entry name" value="PAS_9"/>
    <property type="match status" value="1"/>
</dbReference>
<dbReference type="EC" id="2.7.13.3" evidence="2"/>
<dbReference type="PANTHER" id="PTHR43304:SF1">
    <property type="entry name" value="PAC DOMAIN-CONTAINING PROTEIN"/>
    <property type="match status" value="1"/>
</dbReference>
<dbReference type="PROSITE" id="PS50112">
    <property type="entry name" value="PAS"/>
    <property type="match status" value="4"/>
</dbReference>
<feature type="domain" description="PAS" evidence="8">
    <location>
        <begin position="178"/>
        <end position="228"/>
    </location>
</feature>
<dbReference type="SMART" id="SM00091">
    <property type="entry name" value="PAS"/>
    <property type="match status" value="4"/>
</dbReference>
<dbReference type="InterPro" id="IPR035965">
    <property type="entry name" value="PAS-like_dom_sf"/>
</dbReference>
<dbReference type="SMART" id="SM00065">
    <property type="entry name" value="GAF"/>
    <property type="match status" value="1"/>
</dbReference>
<dbReference type="PANTHER" id="PTHR43304">
    <property type="entry name" value="PHYTOCHROME-LIKE PROTEIN CPH1"/>
    <property type="match status" value="1"/>
</dbReference>
<proteinExistence type="predicted"/>
<feature type="domain" description="Histidine kinase" evidence="7">
    <location>
        <begin position="709"/>
        <end position="921"/>
    </location>
</feature>
<dbReference type="Gene3D" id="3.30.450.40">
    <property type="match status" value="1"/>
</dbReference>
<dbReference type="InterPro" id="IPR036890">
    <property type="entry name" value="HATPase_C_sf"/>
</dbReference>
<feature type="domain" description="PAS" evidence="8">
    <location>
        <begin position="295"/>
        <end position="329"/>
    </location>
</feature>
<dbReference type="InterPro" id="IPR003018">
    <property type="entry name" value="GAF"/>
</dbReference>
<keyword evidence="3" id="KW-0597">Phosphoprotein</keyword>
<dbReference type="PROSITE" id="PS50113">
    <property type="entry name" value="PAC"/>
    <property type="match status" value="1"/>
</dbReference>
<evidence type="ECO:0000256" key="3">
    <source>
        <dbReference type="ARBA" id="ARBA00022553"/>
    </source>
</evidence>
<dbReference type="GO" id="GO:0006355">
    <property type="term" value="P:regulation of DNA-templated transcription"/>
    <property type="evidence" value="ECO:0007669"/>
    <property type="project" value="InterPro"/>
</dbReference>
<dbReference type="CDD" id="cd00075">
    <property type="entry name" value="HATPase"/>
    <property type="match status" value="1"/>
</dbReference>